<dbReference type="EMBL" id="CP136336">
    <property type="protein sequence ID" value="WOB09317.1"/>
    <property type="molecule type" value="Genomic_DNA"/>
</dbReference>
<dbReference type="InterPro" id="IPR023198">
    <property type="entry name" value="PGP-like_dom2"/>
</dbReference>
<dbReference type="PANTHER" id="PTHR43611:SF3">
    <property type="entry name" value="FLAVIN MONONUCLEOTIDE HYDROLASE 1, CHLOROPLATIC"/>
    <property type="match status" value="1"/>
</dbReference>
<dbReference type="SFLD" id="SFLDG01129">
    <property type="entry name" value="C1.5:_HAD__Beta-PGM__Phosphata"/>
    <property type="match status" value="1"/>
</dbReference>
<dbReference type="NCBIfam" id="TIGR01509">
    <property type="entry name" value="HAD-SF-IA-v3"/>
    <property type="match status" value="1"/>
</dbReference>
<name>A0ABZ0CWH1_9BURK</name>
<gene>
    <name evidence="1" type="ORF">RXV79_04475</name>
</gene>
<dbReference type="SFLD" id="SFLDS00003">
    <property type="entry name" value="Haloacid_Dehalogenase"/>
    <property type="match status" value="1"/>
</dbReference>
<accession>A0ABZ0CWH1</accession>
<sequence>MKKHVVFDFGGVVFQWRPKELLKRTLPHRAVDEAAAQQLVADFFQNYEGDWGRFDRGTIEVPELAPLIAERLGFELGEVQAVIDAVPGELEAQKETVELLHRLHENGHRLYFLSNMPEPYAVHLESTHEFFSRFTDGVFSSRVKLIKPEPEIFELATKRFGIEPSQTVFIDDVAKNVEIARAHGWHAIQFITAAQVEADLEAIG</sequence>
<organism evidence="1 2">
    <name type="scientific">Piscinibacter gummiphilus</name>
    <dbReference type="NCBI Taxonomy" id="946333"/>
    <lineage>
        <taxon>Bacteria</taxon>
        <taxon>Pseudomonadati</taxon>
        <taxon>Pseudomonadota</taxon>
        <taxon>Betaproteobacteria</taxon>
        <taxon>Burkholderiales</taxon>
        <taxon>Sphaerotilaceae</taxon>
        <taxon>Piscinibacter</taxon>
    </lineage>
</organism>
<dbReference type="SUPFAM" id="SSF56784">
    <property type="entry name" value="HAD-like"/>
    <property type="match status" value="1"/>
</dbReference>
<dbReference type="Gene3D" id="1.10.150.240">
    <property type="entry name" value="Putative phosphatase, domain 2"/>
    <property type="match status" value="1"/>
</dbReference>
<dbReference type="PRINTS" id="PR00413">
    <property type="entry name" value="HADHALOGNASE"/>
</dbReference>
<dbReference type="Gene3D" id="3.40.50.1000">
    <property type="entry name" value="HAD superfamily/HAD-like"/>
    <property type="match status" value="1"/>
</dbReference>
<evidence type="ECO:0000313" key="2">
    <source>
        <dbReference type="Proteomes" id="UP001303946"/>
    </source>
</evidence>
<keyword evidence="2" id="KW-1185">Reference proteome</keyword>
<dbReference type="Proteomes" id="UP001303946">
    <property type="component" value="Chromosome"/>
</dbReference>
<reference evidence="1 2" key="1">
    <citation type="submission" date="2023-10" db="EMBL/GenBank/DDBJ databases">
        <title>Bacteria for the degradation of biodegradable plastic PBAT(Polybutylene adipate terephthalate).</title>
        <authorList>
            <person name="Weon H.-Y."/>
            <person name="Yeon J."/>
        </authorList>
    </citation>
    <scope>NUCLEOTIDE SEQUENCE [LARGE SCALE GENOMIC DNA]</scope>
    <source>
        <strain evidence="1 2">SBD 7-3</strain>
    </source>
</reference>
<dbReference type="InterPro" id="IPR023214">
    <property type="entry name" value="HAD_sf"/>
</dbReference>
<dbReference type="PANTHER" id="PTHR43611">
    <property type="entry name" value="ALPHA-D-GLUCOSE 1-PHOSPHATE PHOSPHATASE"/>
    <property type="match status" value="1"/>
</dbReference>
<dbReference type="RefSeq" id="WP_316702274.1">
    <property type="nucleotide sequence ID" value="NZ_CP136336.1"/>
</dbReference>
<dbReference type="InterPro" id="IPR036412">
    <property type="entry name" value="HAD-like_sf"/>
</dbReference>
<proteinExistence type="predicted"/>
<dbReference type="CDD" id="cd02603">
    <property type="entry name" value="HAD_sEH-N_like"/>
    <property type="match status" value="1"/>
</dbReference>
<dbReference type="Pfam" id="PF00702">
    <property type="entry name" value="Hydrolase"/>
    <property type="match status" value="1"/>
</dbReference>
<evidence type="ECO:0000313" key="1">
    <source>
        <dbReference type="EMBL" id="WOB09317.1"/>
    </source>
</evidence>
<dbReference type="InterPro" id="IPR006439">
    <property type="entry name" value="HAD-SF_hydro_IA"/>
</dbReference>
<protein>
    <submittedName>
        <fullName evidence="1">HAD family phosphatase</fullName>
    </submittedName>
</protein>